<feature type="chain" id="PRO_5025648163" evidence="2">
    <location>
        <begin position="20"/>
        <end position="250"/>
    </location>
</feature>
<sequence length="250" mass="27851">VSVLVLLLSNLMWSKEVLFSGPSCFFALTSYRTNLTASGPRPNPQGSYHYGMINTSRTIILQSTAGQVNGKQRYGINSVSFVPADTPLKLADYFNIGGVFRVGSISDRPTGGGLYTDTSVMGADFRSYVEIVFDNPSDIVLSYHLDGYQFFVVGMDGGQWTQASRNGYNLRDGVARSTIQVYPKSWSAIYVPLDNVGMWNVRTEYWARQYLGEQFYLRVYTNSGSLRDEFPIPKNARLCGKAAGRHTRPL</sequence>
<dbReference type="Gene3D" id="2.60.40.420">
    <property type="entry name" value="Cupredoxins - blue copper proteins"/>
    <property type="match status" value="1"/>
</dbReference>
<evidence type="ECO:0000259" key="3">
    <source>
        <dbReference type="Pfam" id="PF07731"/>
    </source>
</evidence>
<feature type="domain" description="Plastocyanin-like" evidence="3">
    <location>
        <begin position="85"/>
        <end position="223"/>
    </location>
</feature>
<comment type="similarity">
    <text evidence="1">Belongs to the multicopper oxidase family.</text>
</comment>
<accession>A0A699KZY0</accession>
<dbReference type="InterPro" id="IPR008972">
    <property type="entry name" value="Cupredoxin"/>
</dbReference>
<evidence type="ECO:0000256" key="2">
    <source>
        <dbReference type="SAM" id="SignalP"/>
    </source>
</evidence>
<dbReference type="FunFam" id="2.60.40.420:FF:000016">
    <property type="entry name" value="Monocopper oxidase-like protein"/>
    <property type="match status" value="1"/>
</dbReference>
<dbReference type="EMBL" id="BKCJ010567723">
    <property type="protein sequence ID" value="GFB17225.1"/>
    <property type="molecule type" value="Genomic_DNA"/>
</dbReference>
<evidence type="ECO:0000313" key="4">
    <source>
        <dbReference type="EMBL" id="GFB17225.1"/>
    </source>
</evidence>
<dbReference type="GO" id="GO:0005507">
    <property type="term" value="F:copper ion binding"/>
    <property type="evidence" value="ECO:0007669"/>
    <property type="project" value="InterPro"/>
</dbReference>
<dbReference type="PANTHER" id="PTHR11709">
    <property type="entry name" value="MULTI-COPPER OXIDASE"/>
    <property type="match status" value="1"/>
</dbReference>
<dbReference type="SUPFAM" id="SSF49503">
    <property type="entry name" value="Cupredoxins"/>
    <property type="match status" value="1"/>
</dbReference>
<dbReference type="Pfam" id="PF07731">
    <property type="entry name" value="Cu-oxidase_2"/>
    <property type="match status" value="1"/>
</dbReference>
<proteinExistence type="inferred from homology"/>
<gene>
    <name evidence="4" type="ORF">Tci_689196</name>
</gene>
<feature type="non-terminal residue" evidence="4">
    <location>
        <position position="1"/>
    </location>
</feature>
<reference evidence="4" key="1">
    <citation type="journal article" date="2019" name="Sci. Rep.">
        <title>Draft genome of Tanacetum cinerariifolium, the natural source of mosquito coil.</title>
        <authorList>
            <person name="Yamashiro T."/>
            <person name="Shiraishi A."/>
            <person name="Satake H."/>
            <person name="Nakayama K."/>
        </authorList>
    </citation>
    <scope>NUCLEOTIDE SEQUENCE</scope>
</reference>
<keyword evidence="2" id="KW-0732">Signal</keyword>
<comment type="caution">
    <text evidence="4">The sequence shown here is derived from an EMBL/GenBank/DDBJ whole genome shotgun (WGS) entry which is preliminary data.</text>
</comment>
<protein>
    <submittedName>
        <fullName evidence="4">L-ascorbate oxidase homolog</fullName>
    </submittedName>
</protein>
<dbReference type="InterPro" id="IPR045087">
    <property type="entry name" value="Cu-oxidase_fam"/>
</dbReference>
<organism evidence="4">
    <name type="scientific">Tanacetum cinerariifolium</name>
    <name type="common">Dalmatian daisy</name>
    <name type="synonym">Chrysanthemum cinerariifolium</name>
    <dbReference type="NCBI Taxonomy" id="118510"/>
    <lineage>
        <taxon>Eukaryota</taxon>
        <taxon>Viridiplantae</taxon>
        <taxon>Streptophyta</taxon>
        <taxon>Embryophyta</taxon>
        <taxon>Tracheophyta</taxon>
        <taxon>Spermatophyta</taxon>
        <taxon>Magnoliopsida</taxon>
        <taxon>eudicotyledons</taxon>
        <taxon>Gunneridae</taxon>
        <taxon>Pentapetalae</taxon>
        <taxon>asterids</taxon>
        <taxon>campanulids</taxon>
        <taxon>Asterales</taxon>
        <taxon>Asteraceae</taxon>
        <taxon>Asteroideae</taxon>
        <taxon>Anthemideae</taxon>
        <taxon>Anthemidinae</taxon>
        <taxon>Tanacetum</taxon>
    </lineage>
</organism>
<dbReference type="GO" id="GO:0016491">
    <property type="term" value="F:oxidoreductase activity"/>
    <property type="evidence" value="ECO:0007669"/>
    <property type="project" value="InterPro"/>
</dbReference>
<feature type="signal peptide" evidence="2">
    <location>
        <begin position="1"/>
        <end position="19"/>
    </location>
</feature>
<dbReference type="AlphaFoldDB" id="A0A699KZY0"/>
<evidence type="ECO:0000256" key="1">
    <source>
        <dbReference type="ARBA" id="ARBA00010609"/>
    </source>
</evidence>
<dbReference type="PANTHER" id="PTHR11709:SF387">
    <property type="entry name" value="OS04G0561900 PROTEIN"/>
    <property type="match status" value="1"/>
</dbReference>
<dbReference type="InterPro" id="IPR011706">
    <property type="entry name" value="Cu-oxidase_C"/>
</dbReference>
<name>A0A699KZY0_TANCI</name>